<sequence>MSGEGLSQRGAEFQLQPVPASKRKRSTANNEKPRIWSTAVQQPTRHIVPSNKPVRMRRSQSVPNMKAKYSLDLSTKAQHSIAVPPRLAQAWNPARGWKIASTQQSQPNHTLMAGGLSSSGSSNIAGPSALPEQVHYANTNHVTVASPAVPHQSPTVFTPSVFPPINSQTLKELDLHEILKNPQLRHDLVFDADLQFRPNFDGERGKRKRDVCNKYWRAVQREIQSRCACTSFYGGLELPCVCASNRRRGSGLGMQPIADPRFFARIPNLIAELRCICLSILPTSSGRSFTNDPIASAPAISNGNSFANRQRDALLLHRKGLRNEPQTAQPQKPTNKSAATPLTPSSAFVNSSLFASPITHASDEQAIIVQCLDPGLIMQQLYYGGLDITGLITTVGSILKQHCAPMRDSLIDNMIETVTNQGDVTRSLRQCFEILELMKLDVANHQLSTSRIYLVETAAEFESRWFRDQVCRGKLSVQRTVTWFTNAMSKYAEDLDASISKTERISKAFDGGVLDLIFDPPSTTSPKATFGNFSAPSRLSSLHPVGAQAVASMTYPESFQFDAFRLLTFHGEVTDITVVSMLLLLYRQLACSPQNLASTKLPFDDESCKPSASALSALAYAQQGSIKGEIWTLLREAEVERSAQDRITTSTSTAAVPPTPGGVASRVLDSRLTSWRKVVGDIVLQIAARAIQVQVDARKQQMQKQNKTLEVDMDVSVGELAPSQATIDLLTRWLETNIHSSSAMFKLCRTRVRNLLAKLTVTPPPGMAIPSPLESPHTPSRLSRKRSAVETALPSAKRVRLCPPPMSPREPIASVIPDAGDLEPFVAEMELLAERIKKVKSFHLQVYRSHYEHMAASHHQRKAQTQRQHSQLASTSKQHPVVFVDSTAVSSEQEQALQQAPQEQEQQKA</sequence>
<dbReference type="OrthoDB" id="276323at2759"/>
<dbReference type="Proteomes" id="UP000245771">
    <property type="component" value="Unassembled WGS sequence"/>
</dbReference>
<name>A0A316V5I8_9BASI</name>
<evidence type="ECO:0000256" key="2">
    <source>
        <dbReference type="SAM" id="MobiDB-lite"/>
    </source>
</evidence>
<comment type="similarity">
    <text evidence="1">Belongs to the TCP11 family.</text>
</comment>
<reference evidence="3 4" key="1">
    <citation type="journal article" date="2018" name="Mol. Biol. Evol.">
        <title>Broad Genomic Sampling Reveals a Smut Pathogenic Ancestry of the Fungal Clade Ustilaginomycotina.</title>
        <authorList>
            <person name="Kijpornyongpan T."/>
            <person name="Mondo S.J."/>
            <person name="Barry K."/>
            <person name="Sandor L."/>
            <person name="Lee J."/>
            <person name="Lipzen A."/>
            <person name="Pangilinan J."/>
            <person name="LaButti K."/>
            <person name="Hainaut M."/>
            <person name="Henrissat B."/>
            <person name="Grigoriev I.V."/>
            <person name="Spatafora J.W."/>
            <person name="Aime M.C."/>
        </authorList>
    </citation>
    <scope>NUCLEOTIDE SEQUENCE [LARGE SCALE GENOMIC DNA]</scope>
    <source>
        <strain evidence="3 4">MCA 3882</strain>
    </source>
</reference>
<organism evidence="3 4">
    <name type="scientific">Meira miltonrushii</name>
    <dbReference type="NCBI Taxonomy" id="1280837"/>
    <lineage>
        <taxon>Eukaryota</taxon>
        <taxon>Fungi</taxon>
        <taxon>Dikarya</taxon>
        <taxon>Basidiomycota</taxon>
        <taxon>Ustilaginomycotina</taxon>
        <taxon>Exobasidiomycetes</taxon>
        <taxon>Exobasidiales</taxon>
        <taxon>Brachybasidiaceae</taxon>
        <taxon>Meira</taxon>
    </lineage>
</organism>
<evidence type="ECO:0000256" key="1">
    <source>
        <dbReference type="ARBA" id="ARBA00010954"/>
    </source>
</evidence>
<keyword evidence="4" id="KW-1185">Reference proteome</keyword>
<feature type="region of interest" description="Disordered" evidence="2">
    <location>
        <begin position="767"/>
        <end position="790"/>
    </location>
</feature>
<dbReference type="InParanoid" id="A0A316V5I8"/>
<dbReference type="PANTHER" id="PTHR12832:SF11">
    <property type="entry name" value="LD23868P"/>
    <property type="match status" value="1"/>
</dbReference>
<protein>
    <submittedName>
        <fullName evidence="3">Tcp11-domain-containing protein</fullName>
    </submittedName>
</protein>
<dbReference type="AlphaFoldDB" id="A0A316V5I8"/>
<dbReference type="GeneID" id="37022886"/>
<feature type="compositionally biased region" description="Low complexity" evidence="2">
    <location>
        <begin position="892"/>
        <end position="909"/>
    </location>
</feature>
<feature type="region of interest" description="Disordered" evidence="2">
    <location>
        <begin position="853"/>
        <end position="909"/>
    </location>
</feature>
<feature type="region of interest" description="Disordered" evidence="2">
    <location>
        <begin position="1"/>
        <end position="34"/>
    </location>
</feature>
<evidence type="ECO:0000313" key="3">
    <source>
        <dbReference type="EMBL" id="PWN32839.1"/>
    </source>
</evidence>
<dbReference type="PANTHER" id="PTHR12832">
    <property type="entry name" value="TESTIS-SPECIFIC PROTEIN PBS13 T-COMPLEX 11"/>
    <property type="match status" value="1"/>
</dbReference>
<gene>
    <name evidence="3" type="ORF">FA14DRAFT_181516</name>
</gene>
<dbReference type="RefSeq" id="XP_025353141.1">
    <property type="nucleotide sequence ID" value="XM_025501105.1"/>
</dbReference>
<dbReference type="Pfam" id="PF05794">
    <property type="entry name" value="Tcp11"/>
    <property type="match status" value="2"/>
</dbReference>
<dbReference type="EMBL" id="KZ819605">
    <property type="protein sequence ID" value="PWN32839.1"/>
    <property type="molecule type" value="Genomic_DNA"/>
</dbReference>
<dbReference type="InterPro" id="IPR008862">
    <property type="entry name" value="Tcp11"/>
</dbReference>
<feature type="compositionally biased region" description="Polar residues" evidence="2">
    <location>
        <begin position="865"/>
        <end position="878"/>
    </location>
</feature>
<accession>A0A316V5I8</accession>
<dbReference type="GO" id="GO:0010737">
    <property type="term" value="P:protein kinase A signaling"/>
    <property type="evidence" value="ECO:0007669"/>
    <property type="project" value="TreeGrafter"/>
</dbReference>
<evidence type="ECO:0000313" key="4">
    <source>
        <dbReference type="Proteomes" id="UP000245771"/>
    </source>
</evidence>
<proteinExistence type="inferred from homology"/>
<dbReference type="STRING" id="1280837.A0A316V5I8"/>